<dbReference type="Proteomes" id="UP000001303">
    <property type="component" value="Chromosome"/>
</dbReference>
<evidence type="ECO:0000313" key="3">
    <source>
        <dbReference type="EMBL" id="ADM89807.1"/>
    </source>
</evidence>
<keyword evidence="4" id="KW-1185">Reference proteome</keyword>
<dbReference type="InterPro" id="IPR036919">
    <property type="entry name" value="Ribo_uL30_ferredoxin-like_sf"/>
</dbReference>
<protein>
    <submittedName>
        <fullName evidence="3">Putative 50S ribosomal subunit protein L30</fullName>
    </submittedName>
</protein>
<reference evidence="3 4" key="1">
    <citation type="journal article" date="2010" name="Genome Biol. Evol.">
        <title>Functional convergence in reduced genomes of bacterial symbionts spanning 200 My of evolution.</title>
        <authorList>
            <person name="McCutcheon J.P."/>
            <person name="Moran N.A."/>
        </authorList>
    </citation>
    <scope>NUCLEOTIDE SEQUENCE [LARGE SCALE GENOMIC DNA]</scope>
    <source>
        <strain evidence="3 4">CARI</strain>
    </source>
</reference>
<gene>
    <name evidence="3" type="primary">rpmD</name>
    <name evidence="3" type="ordered locus">ZICARI_203</name>
</gene>
<feature type="domain" description="Large ribosomal subunit protein uL30-like ferredoxin-like fold" evidence="2">
    <location>
        <begin position="5"/>
        <end position="54"/>
    </location>
</feature>
<evidence type="ECO:0000313" key="4">
    <source>
        <dbReference type="Proteomes" id="UP000001303"/>
    </source>
</evidence>
<dbReference type="InterPro" id="IPR016082">
    <property type="entry name" value="Ribosomal_uL30_ferredoxin-like"/>
</dbReference>
<reference key="2">
    <citation type="submission" date="2010-08" db="EMBL/GenBank/DDBJ databases">
        <title>Functional convergence in reduced genomes of bacterial symbionts spanning 200 million years of evolution.</title>
        <authorList>
            <person name="McCutcheon J.P."/>
            <person name="Moran N.A."/>
        </authorList>
    </citation>
    <scope>NUCLEOTIDE SEQUENCE</scope>
    <source>
        <strain>CARI</strain>
    </source>
</reference>
<dbReference type="AlphaFoldDB" id="E0TJ30"/>
<sequence length="59" mass="7079">MKKKIKIKLIKSLIGINKKHRLILNSLKLNNLNSILIFNYNNYIIGIIKKIFYLLKIYF</sequence>
<dbReference type="Gene3D" id="3.30.1390.20">
    <property type="entry name" value="Ribosomal protein L30, ferredoxin-like fold domain"/>
    <property type="match status" value="1"/>
</dbReference>
<organism evidence="3 4">
    <name type="scientific">Zinderia insecticola (strain CARI)</name>
    <dbReference type="NCBI Taxonomy" id="871271"/>
    <lineage>
        <taxon>Bacteria</taxon>
        <taxon>Pseudomonadati</taxon>
        <taxon>Pseudomonadota</taxon>
        <taxon>Betaproteobacteria</taxon>
        <taxon>Burkholderiales</taxon>
        <taxon>Oxalobacteraceae</taxon>
        <taxon>Candidatus Zinderia</taxon>
    </lineage>
</organism>
<evidence type="ECO:0000259" key="2">
    <source>
        <dbReference type="Pfam" id="PF00327"/>
    </source>
</evidence>
<accession>E0TJ30</accession>
<proteinExistence type="inferred from homology"/>
<dbReference type="HOGENOM" id="CLU_131047_2_1_4"/>
<dbReference type="KEGG" id="zin:ZICARI_203"/>
<comment type="similarity">
    <text evidence="1">Belongs to the universal ribosomal protein uL30 family.</text>
</comment>
<dbReference type="Pfam" id="PF00327">
    <property type="entry name" value="Ribosomal_L30"/>
    <property type="match status" value="1"/>
</dbReference>
<dbReference type="SUPFAM" id="SSF55129">
    <property type="entry name" value="Ribosomal protein L30p/L7e"/>
    <property type="match status" value="1"/>
</dbReference>
<dbReference type="STRING" id="871271.ZICARI_203"/>
<name>E0TJ30_ZINIC</name>
<evidence type="ECO:0000256" key="1">
    <source>
        <dbReference type="ARBA" id="ARBA00007594"/>
    </source>
</evidence>
<dbReference type="EMBL" id="CP002161">
    <property type="protein sequence ID" value="ADM89807.1"/>
    <property type="molecule type" value="Genomic_DNA"/>
</dbReference>